<keyword evidence="2" id="KW-1185">Reference proteome</keyword>
<sequence>MLINNLNLLFKQYTKQTLYKDKKQTGNKNDSIKDKIADAFDYSEAEERKLNASIAAKINSGEKLTPKELLYLQKKNPILYTKMMMMERKREMLKQRLKTCRSKKR</sequence>
<name>A0A6P1TRU2_9FIRM</name>
<dbReference type="AlphaFoldDB" id="A0A6P1TRU2"/>
<gene>
    <name evidence="1" type="ORF">Ana3638_21700</name>
</gene>
<proteinExistence type="predicted"/>
<dbReference type="RefSeq" id="WP_161839889.1">
    <property type="nucleotide sequence ID" value="NZ_CP048000.1"/>
</dbReference>
<accession>A0A6P1TRU2</accession>
<evidence type="ECO:0000313" key="1">
    <source>
        <dbReference type="EMBL" id="QHQ63067.1"/>
    </source>
</evidence>
<dbReference type="Proteomes" id="UP000464314">
    <property type="component" value="Chromosome"/>
</dbReference>
<evidence type="ECO:0000313" key="2">
    <source>
        <dbReference type="Proteomes" id="UP000464314"/>
    </source>
</evidence>
<organism evidence="1 2">
    <name type="scientific">Anaerocolumna sedimenticola</name>
    <dbReference type="NCBI Taxonomy" id="2696063"/>
    <lineage>
        <taxon>Bacteria</taxon>
        <taxon>Bacillati</taxon>
        <taxon>Bacillota</taxon>
        <taxon>Clostridia</taxon>
        <taxon>Lachnospirales</taxon>
        <taxon>Lachnospiraceae</taxon>
        <taxon>Anaerocolumna</taxon>
    </lineage>
</organism>
<dbReference type="KEGG" id="anr:Ana3638_21700"/>
<protein>
    <submittedName>
        <fullName evidence="1">Uncharacterized protein</fullName>
    </submittedName>
</protein>
<dbReference type="EMBL" id="CP048000">
    <property type="protein sequence ID" value="QHQ63067.1"/>
    <property type="molecule type" value="Genomic_DNA"/>
</dbReference>
<reference evidence="1 2" key="1">
    <citation type="submission" date="2020-01" db="EMBL/GenBank/DDBJ databases">
        <title>Genome analysis of Anaerocolumna sp. CBA3638.</title>
        <authorList>
            <person name="Kim J."/>
            <person name="Roh S.W."/>
        </authorList>
    </citation>
    <scope>NUCLEOTIDE SEQUENCE [LARGE SCALE GENOMIC DNA]</scope>
    <source>
        <strain evidence="1 2">CBA3638</strain>
    </source>
</reference>